<reference evidence="1" key="1">
    <citation type="submission" date="2014-11" db="EMBL/GenBank/DDBJ databases">
        <authorList>
            <person name="Amaro Gonzalez C."/>
        </authorList>
    </citation>
    <scope>NUCLEOTIDE SEQUENCE</scope>
</reference>
<name>A0A0E9WXB1_ANGAN</name>
<reference evidence="1" key="2">
    <citation type="journal article" date="2015" name="Fish Shellfish Immunol.">
        <title>Early steps in the European eel (Anguilla anguilla)-Vibrio vulnificus interaction in the gills: Role of the RtxA13 toxin.</title>
        <authorList>
            <person name="Callol A."/>
            <person name="Pajuelo D."/>
            <person name="Ebbesson L."/>
            <person name="Teles M."/>
            <person name="MacKenzie S."/>
            <person name="Amaro C."/>
        </authorList>
    </citation>
    <scope>NUCLEOTIDE SEQUENCE</scope>
</reference>
<dbReference type="EMBL" id="GBXM01013801">
    <property type="protein sequence ID" value="JAH94776.1"/>
    <property type="molecule type" value="Transcribed_RNA"/>
</dbReference>
<proteinExistence type="predicted"/>
<organism evidence="1">
    <name type="scientific">Anguilla anguilla</name>
    <name type="common">European freshwater eel</name>
    <name type="synonym">Muraena anguilla</name>
    <dbReference type="NCBI Taxonomy" id="7936"/>
    <lineage>
        <taxon>Eukaryota</taxon>
        <taxon>Metazoa</taxon>
        <taxon>Chordata</taxon>
        <taxon>Craniata</taxon>
        <taxon>Vertebrata</taxon>
        <taxon>Euteleostomi</taxon>
        <taxon>Actinopterygii</taxon>
        <taxon>Neopterygii</taxon>
        <taxon>Teleostei</taxon>
        <taxon>Anguilliformes</taxon>
        <taxon>Anguillidae</taxon>
        <taxon>Anguilla</taxon>
    </lineage>
</organism>
<sequence>MYTLSRHFTHIRSLYKAFPKSMVCRDPLQKRLNSIFLTSLASQIPSRLYNN</sequence>
<evidence type="ECO:0000313" key="1">
    <source>
        <dbReference type="EMBL" id="JAH94776.1"/>
    </source>
</evidence>
<accession>A0A0E9WXB1</accession>
<protein>
    <submittedName>
        <fullName evidence="1">Uncharacterized protein</fullName>
    </submittedName>
</protein>
<dbReference type="AlphaFoldDB" id="A0A0E9WXB1"/>